<organism evidence="3 4">
    <name type="scientific">Achromobacter agilis</name>
    <dbReference type="NCBI Taxonomy" id="1353888"/>
    <lineage>
        <taxon>Bacteria</taxon>
        <taxon>Pseudomonadati</taxon>
        <taxon>Pseudomonadota</taxon>
        <taxon>Betaproteobacteria</taxon>
        <taxon>Burkholderiales</taxon>
        <taxon>Alcaligenaceae</taxon>
        <taxon>Achromobacter</taxon>
    </lineage>
</organism>
<dbReference type="InterPro" id="IPR000667">
    <property type="entry name" value="Peptidase_S13"/>
</dbReference>
<sequence length="496" mass="52815">MLSVLLDEQPGGRGMTGQANERRGGLKRWLAGGLLALVAGAACAQVPGLPPDVVNAWKATKLPDSALSLVVQEVGGPRLATLNAKESRNPASVMKLVTTWAALSELGPNYVWRTEFMAAPGARPDAKGVLAGPLYLRAGGDPQFLLQDLWVLLRELRLKGVKQINDLVIDRSIFGQVATDPGAFDGAPDRAYNASPDALMVGFGALRLLFTPDPVANKWVPLIDPPLPGLKIEGRVEWSDVRCPGPPVVTTDPVITQQGVTIRVNGKVAGSCGEFSLYRLALSQPDYATEVFRMLWKELGGTFKGQVRSGMVPPDAVVLATHDSPTLSEAIRQINKRSNNVMARTLLLTLGAERGRRPATVSSSEAVAKGLLAKQGLDMPELVIDNGAGLSREARVSADSLASMLTLAWNSPVMPEYISSFAIAGVDGTVRRRLKGNGTIGMAHLKTGSLRDVRSIAGYVLGASGKRYVVVSIVNHEQAGAVRAFDDALIAWLAEQ</sequence>
<dbReference type="GO" id="GO:0000270">
    <property type="term" value="P:peptidoglycan metabolic process"/>
    <property type="evidence" value="ECO:0007669"/>
    <property type="project" value="TreeGrafter"/>
</dbReference>
<dbReference type="EMBL" id="UFQB01000040">
    <property type="protein sequence ID" value="SSW72769.1"/>
    <property type="molecule type" value="Genomic_DNA"/>
</dbReference>
<keyword evidence="3" id="KW-0121">Carboxypeptidase</keyword>
<dbReference type="AlphaFoldDB" id="A0A446CY52"/>
<keyword evidence="2 3" id="KW-0378">Hydrolase</keyword>
<dbReference type="PANTHER" id="PTHR30023:SF0">
    <property type="entry name" value="PENICILLIN-SENSITIVE CARBOXYPEPTIDASE A"/>
    <property type="match status" value="1"/>
</dbReference>
<evidence type="ECO:0000313" key="4">
    <source>
        <dbReference type="Proteomes" id="UP000289184"/>
    </source>
</evidence>
<keyword evidence="4" id="KW-1185">Reference proteome</keyword>
<dbReference type="NCBIfam" id="TIGR00666">
    <property type="entry name" value="PBP4"/>
    <property type="match status" value="1"/>
</dbReference>
<proteinExistence type="inferred from homology"/>
<evidence type="ECO:0000313" key="3">
    <source>
        <dbReference type="EMBL" id="SSW72769.1"/>
    </source>
</evidence>
<dbReference type="PANTHER" id="PTHR30023">
    <property type="entry name" value="D-ALANYL-D-ALANINE CARBOXYPEPTIDASE"/>
    <property type="match status" value="1"/>
</dbReference>
<dbReference type="Gene3D" id="3.40.710.10">
    <property type="entry name" value="DD-peptidase/beta-lactamase superfamily"/>
    <property type="match status" value="1"/>
</dbReference>
<dbReference type="GO" id="GO:0006508">
    <property type="term" value="P:proteolysis"/>
    <property type="evidence" value="ECO:0007669"/>
    <property type="project" value="InterPro"/>
</dbReference>
<reference evidence="3 4" key="1">
    <citation type="submission" date="2018-07" db="EMBL/GenBank/DDBJ databases">
        <authorList>
            <person name="Peeters C."/>
        </authorList>
    </citation>
    <scope>NUCLEOTIDE SEQUENCE [LARGE SCALE GENOMIC DNA]</scope>
    <source>
        <strain evidence="3 4">LMG 3411</strain>
    </source>
</reference>
<accession>A0A446CY52</accession>
<comment type="similarity">
    <text evidence="1">Belongs to the peptidase S13 family.</text>
</comment>
<keyword evidence="3" id="KW-0645">Protease</keyword>
<dbReference type="InterPro" id="IPR012338">
    <property type="entry name" value="Beta-lactam/transpept-like"/>
</dbReference>
<dbReference type="SUPFAM" id="SSF56601">
    <property type="entry name" value="beta-lactamase/transpeptidase-like"/>
    <property type="match status" value="1"/>
</dbReference>
<evidence type="ECO:0000256" key="2">
    <source>
        <dbReference type="ARBA" id="ARBA00022801"/>
    </source>
</evidence>
<name>A0A446CY52_9BURK</name>
<dbReference type="EC" id="3.4.16.4" evidence="3"/>
<dbReference type="Pfam" id="PF02113">
    <property type="entry name" value="Peptidase_S13"/>
    <property type="match status" value="1"/>
</dbReference>
<dbReference type="Gene3D" id="3.50.80.20">
    <property type="entry name" value="D-Ala-D-Ala carboxypeptidase C, peptidase S13"/>
    <property type="match status" value="1"/>
</dbReference>
<dbReference type="GO" id="GO:0009002">
    <property type="term" value="F:serine-type D-Ala-D-Ala carboxypeptidase activity"/>
    <property type="evidence" value="ECO:0007669"/>
    <property type="project" value="UniProtKB-EC"/>
</dbReference>
<dbReference type="PRINTS" id="PR00922">
    <property type="entry name" value="DADACBPTASE3"/>
</dbReference>
<gene>
    <name evidence="3" type="primary">dacB</name>
    <name evidence="3" type="ORF">AGI3411_05734</name>
</gene>
<protein>
    <submittedName>
        <fullName evidence="3">D-alanyl-D-alanine carboxypeptidase DacB</fullName>
        <ecNumber evidence="3">3.4.16.4</ecNumber>
    </submittedName>
</protein>
<dbReference type="Proteomes" id="UP000289184">
    <property type="component" value="Unassembled WGS sequence"/>
</dbReference>
<evidence type="ECO:0000256" key="1">
    <source>
        <dbReference type="ARBA" id="ARBA00006096"/>
    </source>
</evidence>